<keyword evidence="1" id="KW-1185">Reference proteome</keyword>
<dbReference type="AlphaFoldDB" id="A0A0N4Z2V6"/>
<protein>
    <submittedName>
        <fullName evidence="2">DOMON domain-containing protein</fullName>
    </submittedName>
</protein>
<reference evidence="2" key="1">
    <citation type="submission" date="2017-02" db="UniProtKB">
        <authorList>
            <consortium name="WormBaseParasite"/>
        </authorList>
    </citation>
    <scope>IDENTIFICATION</scope>
</reference>
<proteinExistence type="predicted"/>
<dbReference type="WBParaSite" id="PTRK_0000122500.1">
    <property type="protein sequence ID" value="PTRK_0000122500.1"/>
    <property type="gene ID" value="PTRK_0000122500"/>
</dbReference>
<sequence length="150" mass="16978">PKIVNVTNSTFIRLEDYGNKTCYFRLQTSEGYKIEVFVASLFAGADQRPILGHCDKKNALEARYYKDKGATGALFCGPLSSHYIVSRDNVTDFKYTGNHTDDAISLLVRRVNSTFEQADVIDPKIIIDTSEDYDEHLLDEFTPKIVNDTK</sequence>
<name>A0A0N4Z2V6_PARTI</name>
<evidence type="ECO:0000313" key="2">
    <source>
        <dbReference type="WBParaSite" id="PTRK_0000122500.1"/>
    </source>
</evidence>
<dbReference type="Proteomes" id="UP000038045">
    <property type="component" value="Unplaced"/>
</dbReference>
<organism evidence="1 2">
    <name type="scientific">Parastrongyloides trichosuri</name>
    <name type="common">Possum-specific nematode worm</name>
    <dbReference type="NCBI Taxonomy" id="131310"/>
    <lineage>
        <taxon>Eukaryota</taxon>
        <taxon>Metazoa</taxon>
        <taxon>Ecdysozoa</taxon>
        <taxon>Nematoda</taxon>
        <taxon>Chromadorea</taxon>
        <taxon>Rhabditida</taxon>
        <taxon>Tylenchina</taxon>
        <taxon>Panagrolaimomorpha</taxon>
        <taxon>Strongyloidoidea</taxon>
        <taxon>Strongyloididae</taxon>
        <taxon>Parastrongyloides</taxon>
    </lineage>
</organism>
<evidence type="ECO:0000313" key="1">
    <source>
        <dbReference type="Proteomes" id="UP000038045"/>
    </source>
</evidence>
<accession>A0A0N4Z2V6</accession>